<keyword evidence="6" id="KW-1185">Reference proteome</keyword>
<evidence type="ECO:0000313" key="3">
    <source>
        <dbReference type="EMBL" id="MDO7252454.1"/>
    </source>
</evidence>
<accession>A0AA90PI98</accession>
<dbReference type="EMBL" id="JAUPEV010000001">
    <property type="protein sequence ID" value="MDO7252454.1"/>
    <property type="molecule type" value="Genomic_DNA"/>
</dbReference>
<dbReference type="RefSeq" id="WP_305516295.1">
    <property type="nucleotide sequence ID" value="NZ_JAUPEV010000001.1"/>
</dbReference>
<dbReference type="InterPro" id="IPR036188">
    <property type="entry name" value="FAD/NAD-bd_sf"/>
</dbReference>
<evidence type="ECO:0000313" key="6">
    <source>
        <dbReference type="Proteomes" id="UP001240777"/>
    </source>
</evidence>
<protein>
    <submittedName>
        <fullName evidence="4">NAD(P)-binding domain-containing protein</fullName>
    </submittedName>
</protein>
<reference evidence="4 6" key="1">
    <citation type="submission" date="2023-07" db="EMBL/GenBank/DDBJ databases">
        <title>Unpublished Manusciprt.</title>
        <authorList>
            <person name="Aydin F."/>
            <person name="Tarhane S."/>
            <person name="Saticioglu I.B."/>
            <person name="Karakaya E."/>
            <person name="Abay S."/>
            <person name="Guran O."/>
            <person name="Bozkurt E."/>
            <person name="Uzum N."/>
            <person name="Olgun K."/>
            <person name="Jablonski D."/>
        </authorList>
    </citation>
    <scope>NUCLEOTIDE SEQUENCE</scope>
    <source>
        <strain evidence="6">faydin-H75</strain>
        <strain evidence="4">Faydin-H76</strain>
    </source>
</reference>
<dbReference type="EMBL" id="JAUYZK010000001">
    <property type="protein sequence ID" value="MDP2538321.1"/>
    <property type="molecule type" value="Genomic_DNA"/>
</dbReference>
<organism evidence="4 5">
    <name type="scientific">Helicobacter cappadocius</name>
    <dbReference type="NCBI Taxonomy" id="3063998"/>
    <lineage>
        <taxon>Bacteria</taxon>
        <taxon>Pseudomonadati</taxon>
        <taxon>Campylobacterota</taxon>
        <taxon>Epsilonproteobacteria</taxon>
        <taxon>Campylobacterales</taxon>
        <taxon>Helicobacteraceae</taxon>
        <taxon>Helicobacter</taxon>
    </lineage>
</organism>
<reference evidence="3 5" key="3">
    <citation type="journal article" date="2024" name="Syst. Appl. Microbiol.">
        <title>Helicobacter cappadocius sp. nov., from lizards: The first psychrotrophic Helicobacter species.</title>
        <authorList>
            <person name="Aydin F."/>
            <person name="Tarhane S."/>
            <person name="Karakaya E."/>
            <person name="Abay S."/>
            <person name="Kayman T."/>
            <person name="Guran O."/>
            <person name="Bozkurt E."/>
            <person name="Uzum N."/>
            <person name="Avci A."/>
            <person name="Olgun K."/>
            <person name="Jablonski D."/>
            <person name="Guran C."/>
            <person name="Burcin Saticioglu I."/>
        </authorList>
    </citation>
    <scope>NUCLEOTIDE SEQUENCE [LARGE SCALE GENOMIC DNA]</scope>
    <source>
        <strain evidence="3">Faydin-H75</strain>
        <strain evidence="5">faydin-H76</strain>
    </source>
</reference>
<evidence type="ECO:0000313" key="5">
    <source>
        <dbReference type="Proteomes" id="UP001177258"/>
    </source>
</evidence>
<sequence length="319" mass="35344">MNKIYDVAIIGAGPGGIASAIESVVIGIKDTIMFEKGEEHSMTIRKFYKDNKRVDKDYKGQKVELNGNIFFDDGTKESTLELFSEILKNHNIETHFKTEIESIKQNPDGFLLTTTDNKAYNAKYIVISIGKMGQPNKPAYKIPITLLKKVSYNINDCKEGEKILVVGGGNSAVEYACYLATITDTTLNYRRTEFTRINDSNAQNLKEVLQEGKLKSKFGIDIESLEDENGKIKANFNDGSCETFDKVVYAIGGVAPVDFLKKCGITLDENNIPICNDKLESSIKNLFVAGDILFKSGGSIATALNHGHQIIKEIKSRMS</sequence>
<dbReference type="SUPFAM" id="SSF51905">
    <property type="entry name" value="FAD/NAD(P)-binding domain"/>
    <property type="match status" value="1"/>
</dbReference>
<evidence type="ECO:0000256" key="2">
    <source>
        <dbReference type="ARBA" id="ARBA00023002"/>
    </source>
</evidence>
<keyword evidence="1" id="KW-0285">Flavoprotein</keyword>
<dbReference type="GO" id="GO:0016491">
    <property type="term" value="F:oxidoreductase activity"/>
    <property type="evidence" value="ECO:0007669"/>
    <property type="project" value="UniProtKB-KW"/>
</dbReference>
<dbReference type="Proteomes" id="UP001177258">
    <property type="component" value="Unassembled WGS sequence"/>
</dbReference>
<proteinExistence type="predicted"/>
<dbReference type="AlphaFoldDB" id="A0AA90PI98"/>
<dbReference type="PRINTS" id="PR00469">
    <property type="entry name" value="PNDRDTASEII"/>
</dbReference>
<dbReference type="Proteomes" id="UP001240777">
    <property type="component" value="Unassembled WGS sequence"/>
</dbReference>
<dbReference type="InterPro" id="IPR050097">
    <property type="entry name" value="Ferredoxin-NADP_redctase_2"/>
</dbReference>
<dbReference type="Pfam" id="PF13738">
    <property type="entry name" value="Pyr_redox_3"/>
    <property type="match status" value="1"/>
</dbReference>
<reference evidence="3" key="2">
    <citation type="submission" date="2023-07" db="EMBL/GenBank/DDBJ databases">
        <authorList>
            <person name="Aydin F."/>
            <person name="Tarhane S."/>
            <person name="Saticioglu I.B."/>
            <person name="Karakaya E."/>
            <person name="Abay S."/>
            <person name="Guran O."/>
            <person name="Bozkurt E."/>
            <person name="Uzum N."/>
            <person name="Olgun K."/>
            <person name="Jablonski D."/>
        </authorList>
    </citation>
    <scope>NUCLEOTIDE SEQUENCE</scope>
    <source>
        <strain evidence="3">Faydin-H75</strain>
    </source>
</reference>
<keyword evidence="2" id="KW-0560">Oxidoreductase</keyword>
<evidence type="ECO:0000313" key="4">
    <source>
        <dbReference type="EMBL" id="MDP2538321.1"/>
    </source>
</evidence>
<gene>
    <name evidence="3" type="ORF">Q5I04_00780</name>
    <name evidence="4" type="ORF">Q5I06_00780</name>
</gene>
<dbReference type="PANTHER" id="PTHR48105">
    <property type="entry name" value="THIOREDOXIN REDUCTASE 1-RELATED-RELATED"/>
    <property type="match status" value="1"/>
</dbReference>
<evidence type="ECO:0000256" key="1">
    <source>
        <dbReference type="ARBA" id="ARBA00022630"/>
    </source>
</evidence>
<comment type="caution">
    <text evidence="4">The sequence shown here is derived from an EMBL/GenBank/DDBJ whole genome shotgun (WGS) entry which is preliminary data.</text>
</comment>
<dbReference type="Gene3D" id="3.50.50.60">
    <property type="entry name" value="FAD/NAD(P)-binding domain"/>
    <property type="match status" value="2"/>
</dbReference>
<dbReference type="PRINTS" id="PR00368">
    <property type="entry name" value="FADPNR"/>
</dbReference>
<name>A0AA90PI98_9HELI</name>